<dbReference type="EMBL" id="CM046106">
    <property type="protein sequence ID" value="KAI8435816.1"/>
    <property type="molecule type" value="Genomic_DNA"/>
</dbReference>
<name>A0ACC0KHZ2_CHOFU</name>
<sequence>MGFPGFTLPAARVTRLDHSYQHDGPDIIPELPVTSSAARTLQGSPLYPVPIILGGGGFGIGPGFGGRGFGSRGVGGNS</sequence>
<evidence type="ECO:0000313" key="1">
    <source>
        <dbReference type="EMBL" id="KAI8435816.1"/>
    </source>
</evidence>
<accession>A0ACC0KHZ2</accession>
<organism evidence="1 2">
    <name type="scientific">Choristoneura fumiferana</name>
    <name type="common">Spruce budworm moth</name>
    <name type="synonym">Archips fumiferana</name>
    <dbReference type="NCBI Taxonomy" id="7141"/>
    <lineage>
        <taxon>Eukaryota</taxon>
        <taxon>Metazoa</taxon>
        <taxon>Ecdysozoa</taxon>
        <taxon>Arthropoda</taxon>
        <taxon>Hexapoda</taxon>
        <taxon>Insecta</taxon>
        <taxon>Pterygota</taxon>
        <taxon>Neoptera</taxon>
        <taxon>Endopterygota</taxon>
        <taxon>Lepidoptera</taxon>
        <taxon>Glossata</taxon>
        <taxon>Ditrysia</taxon>
        <taxon>Tortricoidea</taxon>
        <taxon>Tortricidae</taxon>
        <taxon>Tortricinae</taxon>
        <taxon>Choristoneura</taxon>
    </lineage>
</organism>
<dbReference type="Proteomes" id="UP001064048">
    <property type="component" value="Chromosome 6"/>
</dbReference>
<keyword evidence="2" id="KW-1185">Reference proteome</keyword>
<proteinExistence type="predicted"/>
<protein>
    <submittedName>
        <fullName evidence="1">Uncharacterized protein</fullName>
    </submittedName>
</protein>
<evidence type="ECO:0000313" key="2">
    <source>
        <dbReference type="Proteomes" id="UP001064048"/>
    </source>
</evidence>
<gene>
    <name evidence="1" type="ORF">MSG28_004036</name>
</gene>
<comment type="caution">
    <text evidence="1">The sequence shown here is derived from an EMBL/GenBank/DDBJ whole genome shotgun (WGS) entry which is preliminary data.</text>
</comment>
<reference evidence="1 2" key="1">
    <citation type="journal article" date="2022" name="Genome Biol. Evol.">
        <title>The Spruce Budworm Genome: Reconstructing the Evolutionary History of Antifreeze Proteins.</title>
        <authorList>
            <person name="Beliveau C."/>
            <person name="Gagne P."/>
            <person name="Picq S."/>
            <person name="Vernygora O."/>
            <person name="Keeling C.I."/>
            <person name="Pinkney K."/>
            <person name="Doucet D."/>
            <person name="Wen F."/>
            <person name="Johnston J.S."/>
            <person name="Maaroufi H."/>
            <person name="Boyle B."/>
            <person name="Laroche J."/>
            <person name="Dewar K."/>
            <person name="Juretic N."/>
            <person name="Blackburn G."/>
            <person name="Nisole A."/>
            <person name="Brunet B."/>
            <person name="Brandao M."/>
            <person name="Lumley L."/>
            <person name="Duan J."/>
            <person name="Quan G."/>
            <person name="Lucarotti C.J."/>
            <person name="Roe A.D."/>
            <person name="Sperling F.A.H."/>
            <person name="Levesque R.C."/>
            <person name="Cusson M."/>
        </authorList>
    </citation>
    <scope>NUCLEOTIDE SEQUENCE [LARGE SCALE GENOMIC DNA]</scope>
    <source>
        <strain evidence="1">Glfc:IPQL:Cfum</strain>
    </source>
</reference>